<feature type="compositionally biased region" description="Low complexity" evidence="1">
    <location>
        <begin position="378"/>
        <end position="393"/>
    </location>
</feature>
<feature type="compositionally biased region" description="Polar residues" evidence="1">
    <location>
        <begin position="463"/>
        <end position="481"/>
    </location>
</feature>
<proteinExistence type="predicted"/>
<evidence type="ECO:0000256" key="2">
    <source>
        <dbReference type="SAM" id="SignalP"/>
    </source>
</evidence>
<feature type="compositionally biased region" description="Polar residues" evidence="1">
    <location>
        <begin position="326"/>
        <end position="340"/>
    </location>
</feature>
<protein>
    <submittedName>
        <fullName evidence="3">Uncharacterized protein</fullName>
    </submittedName>
</protein>
<gene>
    <name evidence="3" type="ORF">C7M84_001109</name>
</gene>
<reference evidence="3 4" key="1">
    <citation type="submission" date="2018-04" db="EMBL/GenBank/DDBJ databases">
        <authorList>
            <person name="Zhang X."/>
            <person name="Yuan J."/>
            <person name="Li F."/>
            <person name="Xiang J."/>
        </authorList>
    </citation>
    <scope>NUCLEOTIDE SEQUENCE [LARGE SCALE GENOMIC DNA]</scope>
    <source>
        <tissue evidence="3">Muscle</tissue>
    </source>
</reference>
<feature type="compositionally biased region" description="Low complexity" evidence="1">
    <location>
        <begin position="436"/>
        <end position="448"/>
    </location>
</feature>
<name>A0A423TUM1_PENVA</name>
<feature type="compositionally biased region" description="Low complexity" evidence="1">
    <location>
        <begin position="347"/>
        <end position="365"/>
    </location>
</feature>
<feature type="compositionally biased region" description="Low complexity" evidence="1">
    <location>
        <begin position="482"/>
        <end position="498"/>
    </location>
</feature>
<organism evidence="3 4">
    <name type="scientific">Penaeus vannamei</name>
    <name type="common">Whiteleg shrimp</name>
    <name type="synonym">Litopenaeus vannamei</name>
    <dbReference type="NCBI Taxonomy" id="6689"/>
    <lineage>
        <taxon>Eukaryota</taxon>
        <taxon>Metazoa</taxon>
        <taxon>Ecdysozoa</taxon>
        <taxon>Arthropoda</taxon>
        <taxon>Crustacea</taxon>
        <taxon>Multicrustacea</taxon>
        <taxon>Malacostraca</taxon>
        <taxon>Eumalacostraca</taxon>
        <taxon>Eucarida</taxon>
        <taxon>Decapoda</taxon>
        <taxon>Dendrobranchiata</taxon>
        <taxon>Penaeoidea</taxon>
        <taxon>Penaeidae</taxon>
        <taxon>Penaeus</taxon>
    </lineage>
</organism>
<dbReference type="EMBL" id="QCYY01001147">
    <property type="protein sequence ID" value="ROT80165.1"/>
    <property type="molecule type" value="Genomic_DNA"/>
</dbReference>
<reference evidence="3 4" key="2">
    <citation type="submission" date="2019-01" db="EMBL/GenBank/DDBJ databases">
        <title>The decoding of complex shrimp genome reveals the adaptation for benthos swimmer, frequently molting mechanism and breeding impact on genome.</title>
        <authorList>
            <person name="Sun Y."/>
            <person name="Gao Y."/>
            <person name="Yu Y."/>
        </authorList>
    </citation>
    <scope>NUCLEOTIDE SEQUENCE [LARGE SCALE GENOMIC DNA]</scope>
    <source>
        <tissue evidence="3">Muscle</tissue>
    </source>
</reference>
<keyword evidence="2" id="KW-0732">Signal</keyword>
<keyword evidence="4" id="KW-1185">Reference proteome</keyword>
<sequence length="518" mass="55721">MQQLEFLALAMALGSPALTQSYTDGSLAFGSSDWEALAGLRCSSLAGCHMPSVPNRLPNAGFSPSDHATYLAEKDLLVGCDQATVTVTCHPMTFFWYLVEEQDDLALQLLEEITLVCTEKEWSLQSSEIREEQRKGHFPGCSAESVCYRTFAKPEVMPTPGETEGVLVLETSDMVSVMMKQGTQLSWRCGNGTKIIYHEATGKTEYLLTCGSDGLTNRHLDTLPGCYSEPPTCTYPAHSSDTEIYRFESGIGSEGIAEAHPGQNVTIECVNESWLVMPLNLTSKLEFTCQEDDDGWFFLNTSLHLRLEGDTEGTLFSCQPPGGLQITNTSSSVQTGSAVGSATAHMPTITMHPTTTTKPPGTSTTIEPSVKSSRTVQPRTSTTTEPPTTEITPPGEPSATEPPRASSTTQPPGTTSSKLLPSHTPPTTAKETTENPTSFLTLFPSSTTRQPRGTFTVRDKITGESNATGKTAEMTSTSESFATAPGETSTTTPPGTRPLCPRPQRQVCPGACNWDVES</sequence>
<evidence type="ECO:0000313" key="4">
    <source>
        <dbReference type="Proteomes" id="UP000283509"/>
    </source>
</evidence>
<evidence type="ECO:0000313" key="3">
    <source>
        <dbReference type="EMBL" id="ROT80165.1"/>
    </source>
</evidence>
<dbReference type="Proteomes" id="UP000283509">
    <property type="component" value="Unassembled WGS sequence"/>
</dbReference>
<feature type="compositionally biased region" description="Low complexity" evidence="1">
    <location>
        <begin position="406"/>
        <end position="417"/>
    </location>
</feature>
<feature type="compositionally biased region" description="Polar residues" evidence="1">
    <location>
        <begin position="366"/>
        <end position="377"/>
    </location>
</feature>
<feature type="chain" id="PRO_5019129031" evidence="2">
    <location>
        <begin position="20"/>
        <end position="518"/>
    </location>
</feature>
<comment type="caution">
    <text evidence="3">The sequence shown here is derived from an EMBL/GenBank/DDBJ whole genome shotgun (WGS) entry which is preliminary data.</text>
</comment>
<accession>A0A423TUM1</accession>
<dbReference type="AlphaFoldDB" id="A0A423TUM1"/>
<evidence type="ECO:0000256" key="1">
    <source>
        <dbReference type="SAM" id="MobiDB-lite"/>
    </source>
</evidence>
<feature type="region of interest" description="Disordered" evidence="1">
    <location>
        <begin position="326"/>
        <end position="518"/>
    </location>
</feature>
<feature type="signal peptide" evidence="2">
    <location>
        <begin position="1"/>
        <end position="19"/>
    </location>
</feature>